<evidence type="ECO:0000313" key="1">
    <source>
        <dbReference type="EMBL" id="RXH94373.1"/>
    </source>
</evidence>
<name>A0A498JKQ1_MALDO</name>
<keyword evidence="2" id="KW-1185">Reference proteome</keyword>
<gene>
    <name evidence="1" type="ORF">DVH24_024057</name>
</gene>
<accession>A0A498JKQ1</accession>
<dbReference type="EMBL" id="RDQH01000333">
    <property type="protein sequence ID" value="RXH94373.1"/>
    <property type="molecule type" value="Genomic_DNA"/>
</dbReference>
<comment type="caution">
    <text evidence="1">The sequence shown here is derived from an EMBL/GenBank/DDBJ whole genome shotgun (WGS) entry which is preliminary data.</text>
</comment>
<reference evidence="1 2" key="1">
    <citation type="submission" date="2018-10" db="EMBL/GenBank/DDBJ databases">
        <title>A high-quality apple genome assembly.</title>
        <authorList>
            <person name="Hu J."/>
        </authorList>
    </citation>
    <scope>NUCLEOTIDE SEQUENCE [LARGE SCALE GENOMIC DNA]</scope>
    <source>
        <strain evidence="2">cv. HFTH1</strain>
        <tissue evidence="1">Young leaf</tissue>
    </source>
</reference>
<dbReference type="Proteomes" id="UP000290289">
    <property type="component" value="Chromosome 7"/>
</dbReference>
<proteinExistence type="predicted"/>
<protein>
    <submittedName>
        <fullName evidence="1">Uncharacterized protein</fullName>
    </submittedName>
</protein>
<evidence type="ECO:0000313" key="2">
    <source>
        <dbReference type="Proteomes" id="UP000290289"/>
    </source>
</evidence>
<sequence length="213" mass="23664">MASFSDGVSCYNCSILAFVVLGIFVQVNIESDISHTSPSNFSDIEVNTNQHLCSALLNEFNYPPWSPHRGAHVQGYQNDFEVMLVTDNSVEEHSQNMFMLKSFGGVSKLFRPGVFRGILEELFGSSGGHLTADSILSCFGGLKKLAVAEVVELQPVSKGGMKCHVRRVLLGKVKSNNFVGYKLRQLKRSFDHYVRQPMVEALPVVTSLKIYKK</sequence>
<dbReference type="AlphaFoldDB" id="A0A498JKQ1"/>
<organism evidence="1 2">
    <name type="scientific">Malus domestica</name>
    <name type="common">Apple</name>
    <name type="synonym">Pyrus malus</name>
    <dbReference type="NCBI Taxonomy" id="3750"/>
    <lineage>
        <taxon>Eukaryota</taxon>
        <taxon>Viridiplantae</taxon>
        <taxon>Streptophyta</taxon>
        <taxon>Embryophyta</taxon>
        <taxon>Tracheophyta</taxon>
        <taxon>Spermatophyta</taxon>
        <taxon>Magnoliopsida</taxon>
        <taxon>eudicotyledons</taxon>
        <taxon>Gunneridae</taxon>
        <taxon>Pentapetalae</taxon>
        <taxon>rosids</taxon>
        <taxon>fabids</taxon>
        <taxon>Rosales</taxon>
        <taxon>Rosaceae</taxon>
        <taxon>Amygdaloideae</taxon>
        <taxon>Maleae</taxon>
        <taxon>Malus</taxon>
    </lineage>
</organism>